<evidence type="ECO:0000313" key="3">
    <source>
        <dbReference type="Proteomes" id="UP000238937"/>
    </source>
</evidence>
<accession>A0A2T1GEY8</accession>
<protein>
    <submittedName>
        <fullName evidence="2">Uncharacterized protein</fullName>
    </submittedName>
</protein>
<dbReference type="InterPro" id="IPR012902">
    <property type="entry name" value="N_methyl_site"/>
</dbReference>
<dbReference type="Proteomes" id="UP000238937">
    <property type="component" value="Unassembled WGS sequence"/>
</dbReference>
<gene>
    <name evidence="2" type="ORF">C7B77_13060</name>
</gene>
<evidence type="ECO:0000256" key="1">
    <source>
        <dbReference type="SAM" id="Phobius"/>
    </source>
</evidence>
<name>A0A2T1GEY8_9CYAN</name>
<dbReference type="AlphaFoldDB" id="A0A2T1GEY8"/>
<comment type="caution">
    <text evidence="2">The sequence shown here is derived from an EMBL/GenBank/DDBJ whole genome shotgun (WGS) entry which is preliminary data.</text>
</comment>
<dbReference type="PROSITE" id="PS00409">
    <property type="entry name" value="PROKAR_NTER_METHYL"/>
    <property type="match status" value="1"/>
</dbReference>
<keyword evidence="1" id="KW-1133">Transmembrane helix</keyword>
<proteinExistence type="predicted"/>
<dbReference type="Gene3D" id="3.30.700.10">
    <property type="entry name" value="Glycoprotein, Type 4 Pilin"/>
    <property type="match status" value="1"/>
</dbReference>
<dbReference type="NCBIfam" id="TIGR02532">
    <property type="entry name" value="IV_pilin_GFxxxE"/>
    <property type="match status" value="1"/>
</dbReference>
<feature type="transmembrane region" description="Helical" evidence="1">
    <location>
        <begin position="20"/>
        <end position="47"/>
    </location>
</feature>
<evidence type="ECO:0000313" key="2">
    <source>
        <dbReference type="EMBL" id="PSB56067.1"/>
    </source>
</evidence>
<dbReference type="SUPFAM" id="SSF54523">
    <property type="entry name" value="Pili subunits"/>
    <property type="match status" value="1"/>
</dbReference>
<dbReference type="Pfam" id="PF07963">
    <property type="entry name" value="N_methyl"/>
    <property type="match status" value="1"/>
</dbReference>
<reference evidence="2 3" key="1">
    <citation type="submission" date="2018-03" db="EMBL/GenBank/DDBJ databases">
        <title>The ancient ancestry and fast evolution of plastids.</title>
        <authorList>
            <person name="Moore K.R."/>
            <person name="Magnabosco C."/>
            <person name="Momper L."/>
            <person name="Gold D.A."/>
            <person name="Bosak T."/>
            <person name="Fournier G.P."/>
        </authorList>
    </citation>
    <scope>NUCLEOTIDE SEQUENCE [LARGE SCALE GENOMIC DNA]</scope>
    <source>
        <strain evidence="2 3">CCALA 037</strain>
    </source>
</reference>
<dbReference type="EMBL" id="PVWO01000147">
    <property type="protein sequence ID" value="PSB56067.1"/>
    <property type="molecule type" value="Genomic_DNA"/>
</dbReference>
<dbReference type="InterPro" id="IPR045584">
    <property type="entry name" value="Pilin-like"/>
</dbReference>
<sequence length="228" mass="24764">MFSEESLTVTSQSPKYNAQGFTLVEMLVVVSIIGIIMGIAVPSLLALNKPLRDGSLQFKSQLNLIRSKAISSNQAYRLRPKFTNRASYDGGIPSNFVVEYAANCSVKENLDPPAALRWQMASQLDLDLPPQVGITDFSTAVTFGAPVSATIPNNDLNWNICFDNRGIVATPRQFIIRDFQNTSKAKIAVISIGRLGLVDIYTYAQNNAASYGANTDLNDGGSPPQPVF</sequence>
<organism evidence="2 3">
    <name type="scientific">Chamaesiphon polymorphus CCALA 037</name>
    <dbReference type="NCBI Taxonomy" id="2107692"/>
    <lineage>
        <taxon>Bacteria</taxon>
        <taxon>Bacillati</taxon>
        <taxon>Cyanobacteriota</taxon>
        <taxon>Cyanophyceae</taxon>
        <taxon>Gomontiellales</taxon>
        <taxon>Chamaesiphonaceae</taxon>
        <taxon>Chamaesiphon</taxon>
    </lineage>
</organism>
<keyword evidence="1" id="KW-0812">Transmembrane</keyword>
<dbReference type="OrthoDB" id="574677at2"/>
<keyword evidence="3" id="KW-1185">Reference proteome</keyword>
<keyword evidence="1" id="KW-0472">Membrane</keyword>